<dbReference type="OrthoDB" id="8534726at2"/>
<dbReference type="Proteomes" id="UP000002743">
    <property type="component" value="Chromosome"/>
</dbReference>
<dbReference type="InterPro" id="IPR012373">
    <property type="entry name" value="Ferrdict_sens_TM"/>
</dbReference>
<feature type="domain" description="FecR protein" evidence="1">
    <location>
        <begin position="121"/>
        <end position="214"/>
    </location>
</feature>
<evidence type="ECO:0000313" key="3">
    <source>
        <dbReference type="EMBL" id="ACT50825.1"/>
    </source>
</evidence>
<dbReference type="GO" id="GO:0016989">
    <property type="term" value="F:sigma factor antagonist activity"/>
    <property type="evidence" value="ECO:0007669"/>
    <property type="project" value="TreeGrafter"/>
</dbReference>
<feature type="domain" description="FecR N-terminal" evidence="2">
    <location>
        <begin position="19"/>
        <end position="60"/>
    </location>
</feature>
<dbReference type="PANTHER" id="PTHR30273">
    <property type="entry name" value="PERIPLASMIC SIGNAL SENSOR AND SIGMA FACTOR ACTIVATOR FECR-RELATED"/>
    <property type="match status" value="1"/>
</dbReference>
<organism evidence="3 4">
    <name type="scientific">Methylovorus glucosotrophus (strain SIP3-4)</name>
    <dbReference type="NCBI Taxonomy" id="582744"/>
    <lineage>
        <taxon>Bacteria</taxon>
        <taxon>Pseudomonadati</taxon>
        <taxon>Pseudomonadota</taxon>
        <taxon>Betaproteobacteria</taxon>
        <taxon>Nitrosomonadales</taxon>
        <taxon>Methylophilaceae</taxon>
        <taxon>Methylovorus</taxon>
    </lineage>
</organism>
<reference evidence="4" key="1">
    <citation type="submission" date="2009-07" db="EMBL/GenBank/DDBJ databases">
        <title>Complete sequence of chromosome of Methylovorus sp. SIP3-4.</title>
        <authorList>
            <person name="Lucas S."/>
            <person name="Copeland A."/>
            <person name="Lapidus A."/>
            <person name="Glavina del Rio T."/>
            <person name="Tice H."/>
            <person name="Bruce D."/>
            <person name="Goodwin L."/>
            <person name="Pitluck S."/>
            <person name="Clum A."/>
            <person name="Larimer F."/>
            <person name="Land M."/>
            <person name="Hauser L."/>
            <person name="Kyrpides N."/>
            <person name="Mikhailova N."/>
            <person name="Kayluzhnaya M."/>
            <person name="Chistoserdova L."/>
        </authorList>
    </citation>
    <scope>NUCLEOTIDE SEQUENCE [LARGE SCALE GENOMIC DNA]</scope>
    <source>
        <strain evidence="4">SIP3-4</strain>
    </source>
</reference>
<dbReference type="InterPro" id="IPR006860">
    <property type="entry name" value="FecR"/>
</dbReference>
<dbReference type="AlphaFoldDB" id="C6XE50"/>
<evidence type="ECO:0000259" key="1">
    <source>
        <dbReference type="Pfam" id="PF04773"/>
    </source>
</evidence>
<keyword evidence="4" id="KW-1185">Reference proteome</keyword>
<dbReference type="Gene3D" id="2.60.120.1440">
    <property type="match status" value="1"/>
</dbReference>
<reference evidence="3 4" key="2">
    <citation type="journal article" date="2011" name="J. Bacteriol.">
        <title>Genomes of three methylotrophs from a single niche uncover genetic and metabolic divergence of Methylophilaceae.</title>
        <authorList>
            <person name="Lapidus A."/>
            <person name="Clum A."/>
            <person name="Labutti K."/>
            <person name="Kaluzhnaya M.G."/>
            <person name="Lim S."/>
            <person name="Beck D.A."/>
            <person name="Glavina Del Rio T."/>
            <person name="Nolan M."/>
            <person name="Mavromatis K."/>
            <person name="Huntemann M."/>
            <person name="Lucas S."/>
            <person name="Lidstrom M.E."/>
            <person name="Ivanova N."/>
            <person name="Chistoserdova L."/>
        </authorList>
    </citation>
    <scope>NUCLEOTIDE SEQUENCE [LARGE SCALE GENOMIC DNA]</scope>
    <source>
        <strain evidence="3 4">SIP3-4</strain>
    </source>
</reference>
<sequence length="333" mass="37505">MDMLQERHDRMSPSYATLQQAAEWFAMLHAGEFDAQQRAAWQAWLEQDNTHRMAWQQVESVLRKFQHVEDDAARQTLRTISQGRRRAVKSIMALCLLSAGGWGIARQPAVQQWSGILMAQHTTRIGERRRMQLADGSILWMNTASAINMHYSSKEPRIELIAGEVWVQTATDPMQPGRPFLISTRHGELQALGTRFNVLDDGQCSHVAVFEGAVAIRLPQAGQPGLIVQAGEQSSFDGISIRPAHEADPAMESWTHGMLVADNLPLPEFVSRLERYRRGHLGYDPALSHLRIVGAFPLQDTDRALHLLEQTLPVRVHRLLPWWVTLEPASLPG</sequence>
<name>C6XE50_METGS</name>
<dbReference type="Pfam" id="PF04773">
    <property type="entry name" value="FecR"/>
    <property type="match status" value="1"/>
</dbReference>
<proteinExistence type="predicted"/>
<dbReference type="KEGG" id="mei:Msip34_1580"/>
<dbReference type="eggNOG" id="COG3712">
    <property type="taxonomic scope" value="Bacteria"/>
</dbReference>
<dbReference type="PIRSF" id="PIRSF018266">
    <property type="entry name" value="FecR"/>
    <property type="match status" value="1"/>
</dbReference>
<dbReference type="STRING" id="582744.Msip34_1580"/>
<dbReference type="PANTHER" id="PTHR30273:SF2">
    <property type="entry name" value="PROTEIN FECR"/>
    <property type="match status" value="1"/>
</dbReference>
<dbReference type="RefSeq" id="WP_015830244.1">
    <property type="nucleotide sequence ID" value="NC_012969.1"/>
</dbReference>
<dbReference type="Pfam" id="PF16220">
    <property type="entry name" value="DUF4880"/>
    <property type="match status" value="1"/>
</dbReference>
<gene>
    <name evidence="3" type="ordered locus">Msip34_1580</name>
</gene>
<dbReference type="EMBL" id="CP001674">
    <property type="protein sequence ID" value="ACT50825.1"/>
    <property type="molecule type" value="Genomic_DNA"/>
</dbReference>
<evidence type="ECO:0000259" key="2">
    <source>
        <dbReference type="Pfam" id="PF16220"/>
    </source>
</evidence>
<dbReference type="HOGENOM" id="CLU_050192_0_0_4"/>
<protein>
    <submittedName>
        <fullName evidence="3">Anti-FecI sigma factor, FecR</fullName>
    </submittedName>
</protein>
<evidence type="ECO:0000313" key="4">
    <source>
        <dbReference type="Proteomes" id="UP000002743"/>
    </source>
</evidence>
<accession>C6XE50</accession>
<dbReference type="InterPro" id="IPR032623">
    <property type="entry name" value="FecR_N"/>
</dbReference>